<keyword evidence="3" id="KW-1185">Reference proteome</keyword>
<proteinExistence type="predicted"/>
<feature type="transmembrane region" description="Helical" evidence="1">
    <location>
        <begin position="130"/>
        <end position="150"/>
    </location>
</feature>
<keyword evidence="1" id="KW-1133">Transmembrane helix</keyword>
<gene>
    <name evidence="2" type="ORF">GCM10023150_08380</name>
</gene>
<dbReference type="RefSeq" id="WP_223576843.1">
    <property type="nucleotide sequence ID" value="NZ_BAABFU010000001.1"/>
</dbReference>
<accession>A0ABP8HXJ3</accession>
<organism evidence="2 3">
    <name type="scientific">Kangiella taiwanensis</name>
    <dbReference type="NCBI Taxonomy" id="1079179"/>
    <lineage>
        <taxon>Bacteria</taxon>
        <taxon>Pseudomonadati</taxon>
        <taxon>Pseudomonadota</taxon>
        <taxon>Gammaproteobacteria</taxon>
        <taxon>Kangiellales</taxon>
        <taxon>Kangiellaceae</taxon>
        <taxon>Kangiella</taxon>
    </lineage>
</organism>
<feature type="transmembrane region" description="Helical" evidence="1">
    <location>
        <begin position="58"/>
        <end position="76"/>
    </location>
</feature>
<feature type="transmembrane region" description="Helical" evidence="1">
    <location>
        <begin position="30"/>
        <end position="46"/>
    </location>
</feature>
<evidence type="ECO:0000313" key="3">
    <source>
        <dbReference type="Proteomes" id="UP001501294"/>
    </source>
</evidence>
<keyword evidence="1" id="KW-0472">Membrane</keyword>
<feature type="transmembrane region" description="Helical" evidence="1">
    <location>
        <begin position="156"/>
        <end position="179"/>
    </location>
</feature>
<protein>
    <submittedName>
        <fullName evidence="2">Membrane protein</fullName>
    </submittedName>
</protein>
<keyword evidence="1" id="KW-0812">Transmembrane</keyword>
<reference evidence="3" key="1">
    <citation type="journal article" date="2019" name="Int. J. Syst. Evol. Microbiol.">
        <title>The Global Catalogue of Microorganisms (GCM) 10K type strain sequencing project: providing services to taxonomists for standard genome sequencing and annotation.</title>
        <authorList>
            <consortium name="The Broad Institute Genomics Platform"/>
            <consortium name="The Broad Institute Genome Sequencing Center for Infectious Disease"/>
            <person name="Wu L."/>
            <person name="Ma J."/>
        </authorList>
    </citation>
    <scope>NUCLEOTIDE SEQUENCE [LARGE SCALE GENOMIC DNA]</scope>
    <source>
        <strain evidence="3">JCM 17727</strain>
    </source>
</reference>
<dbReference type="EMBL" id="BAABFU010000001">
    <property type="protein sequence ID" value="GAA4346722.1"/>
    <property type="molecule type" value="Genomic_DNA"/>
</dbReference>
<evidence type="ECO:0000313" key="2">
    <source>
        <dbReference type="EMBL" id="GAA4346722.1"/>
    </source>
</evidence>
<feature type="transmembrane region" description="Helical" evidence="1">
    <location>
        <begin position="82"/>
        <end position="102"/>
    </location>
</feature>
<feature type="transmembrane region" description="Helical" evidence="1">
    <location>
        <begin position="7"/>
        <end position="24"/>
    </location>
</feature>
<dbReference type="Proteomes" id="UP001501294">
    <property type="component" value="Unassembled WGS sequence"/>
</dbReference>
<comment type="caution">
    <text evidence="2">The sequence shown here is derived from an EMBL/GenBank/DDBJ whole genome shotgun (WGS) entry which is preliminary data.</text>
</comment>
<sequence>MSILLKITIAMVVLLYPIAIYFGLQHLEPKHLALALGALVILRALLTNNQLLKAVKGLWVVILIAGLGVSSLSYFNNTQLGLKLYPVIITASFLIVFSYSLLKPPSVIERLARLQEPDLPEEGVIYTKKVTLVWCVFFVFNILASLYTVFYTSTEIWTLYNGLISYALMGTLFLSELLYRKWLMTKQHDE</sequence>
<evidence type="ECO:0000256" key="1">
    <source>
        <dbReference type="SAM" id="Phobius"/>
    </source>
</evidence>
<name>A0ABP8HXJ3_9GAMM</name>